<keyword evidence="2" id="KW-1185">Reference proteome</keyword>
<proteinExistence type="predicted"/>
<organism evidence="1 2">
    <name type="scientific">Strongylus vulgaris</name>
    <name type="common">Blood worm</name>
    <dbReference type="NCBI Taxonomy" id="40348"/>
    <lineage>
        <taxon>Eukaryota</taxon>
        <taxon>Metazoa</taxon>
        <taxon>Ecdysozoa</taxon>
        <taxon>Nematoda</taxon>
        <taxon>Chromadorea</taxon>
        <taxon>Rhabditida</taxon>
        <taxon>Rhabditina</taxon>
        <taxon>Rhabditomorpha</taxon>
        <taxon>Strongyloidea</taxon>
        <taxon>Strongylidae</taxon>
        <taxon>Strongylus</taxon>
    </lineage>
</organism>
<gene>
    <name evidence="1" type="ORF">SVUK_LOCUS9315</name>
</gene>
<dbReference type="EMBL" id="UYYB01094440">
    <property type="protein sequence ID" value="VDM74317.1"/>
    <property type="molecule type" value="Genomic_DNA"/>
</dbReference>
<dbReference type="Proteomes" id="UP000270094">
    <property type="component" value="Unassembled WGS sequence"/>
</dbReference>
<reference evidence="1 2" key="1">
    <citation type="submission" date="2018-11" db="EMBL/GenBank/DDBJ databases">
        <authorList>
            <consortium name="Pathogen Informatics"/>
        </authorList>
    </citation>
    <scope>NUCLEOTIDE SEQUENCE [LARGE SCALE GENOMIC DNA]</scope>
</reference>
<name>A0A3P7JE33_STRVU</name>
<accession>A0A3P7JE33</accession>
<evidence type="ECO:0000313" key="2">
    <source>
        <dbReference type="Proteomes" id="UP000270094"/>
    </source>
</evidence>
<sequence length="99" mass="10322">MPLVPNTMQYINLIRGTSRDGCLSFRNRHVEVNYLHAQLGLLFAAATVRIVVEVEIVVALVAVVGTAAIVVGVENAAAHAVVVQTADVSADAAVLAVMG</sequence>
<dbReference type="AlphaFoldDB" id="A0A3P7JE33"/>
<evidence type="ECO:0000313" key="1">
    <source>
        <dbReference type="EMBL" id="VDM74317.1"/>
    </source>
</evidence>
<protein>
    <submittedName>
        <fullName evidence="1">Uncharacterized protein</fullName>
    </submittedName>
</protein>